<evidence type="ECO:0000256" key="7">
    <source>
        <dbReference type="ARBA" id="ARBA00023065"/>
    </source>
</evidence>
<dbReference type="Gene3D" id="2.60.470.10">
    <property type="entry name" value="Acid-sensing ion channels like domains"/>
    <property type="match status" value="1"/>
</dbReference>
<dbReference type="EMBL" id="AMQM01002059">
    <property type="status" value="NOT_ANNOTATED_CDS"/>
    <property type="molecule type" value="Genomic_DNA"/>
</dbReference>
<protein>
    <submittedName>
        <fullName evidence="13 14">Uncharacterized protein</fullName>
    </submittedName>
</protein>
<keyword evidence="3 11" id="KW-0894">Sodium channel</keyword>
<reference evidence="14" key="3">
    <citation type="submission" date="2015-06" db="UniProtKB">
        <authorList>
            <consortium name="EnsemblMetazoa"/>
        </authorList>
    </citation>
    <scope>IDENTIFICATION</scope>
</reference>
<dbReference type="EnsemblMetazoa" id="HelroT165453">
    <property type="protein sequence ID" value="HelroP165453"/>
    <property type="gene ID" value="HelroG165453"/>
</dbReference>
<dbReference type="HOGENOM" id="CLU_020415_2_0_1"/>
<dbReference type="PRINTS" id="PR01078">
    <property type="entry name" value="AMINACHANNEL"/>
</dbReference>
<dbReference type="PANTHER" id="PTHR11690:SF248">
    <property type="entry name" value="PICKPOCKET 17, ISOFORM A"/>
    <property type="match status" value="1"/>
</dbReference>
<dbReference type="InterPro" id="IPR001873">
    <property type="entry name" value="ENaC"/>
</dbReference>
<keyword evidence="9 11" id="KW-0739">Sodium transport</keyword>
<dbReference type="EMBL" id="KB097700">
    <property type="protein sequence ID" value="ESN91421.1"/>
    <property type="molecule type" value="Genomic_DNA"/>
</dbReference>
<feature type="transmembrane region" description="Helical" evidence="12">
    <location>
        <begin position="38"/>
        <end position="57"/>
    </location>
</feature>
<dbReference type="Gene3D" id="1.10.287.770">
    <property type="entry name" value="YojJ-like"/>
    <property type="match status" value="1"/>
</dbReference>
<dbReference type="RefSeq" id="XP_009030276.1">
    <property type="nucleotide sequence ID" value="XM_009032028.1"/>
</dbReference>
<evidence type="ECO:0000313" key="15">
    <source>
        <dbReference type="Proteomes" id="UP000015101"/>
    </source>
</evidence>
<evidence type="ECO:0000313" key="14">
    <source>
        <dbReference type="EnsemblMetazoa" id="HelroP165453"/>
    </source>
</evidence>
<keyword evidence="4 11" id="KW-0812">Transmembrane</keyword>
<evidence type="ECO:0000256" key="12">
    <source>
        <dbReference type="SAM" id="Phobius"/>
    </source>
</evidence>
<keyword evidence="2 11" id="KW-0813">Transport</keyword>
<proteinExistence type="inferred from homology"/>
<name>T1EWT9_HELRO</name>
<evidence type="ECO:0000256" key="6">
    <source>
        <dbReference type="ARBA" id="ARBA00023053"/>
    </source>
</evidence>
<dbReference type="InParanoid" id="T1EWT9"/>
<dbReference type="Pfam" id="PF00858">
    <property type="entry name" value="ASC"/>
    <property type="match status" value="1"/>
</dbReference>
<dbReference type="GeneID" id="20201039"/>
<keyword evidence="15" id="KW-1185">Reference proteome</keyword>
<reference evidence="13 15" key="2">
    <citation type="journal article" date="2013" name="Nature">
        <title>Insights into bilaterian evolution from three spiralian genomes.</title>
        <authorList>
            <person name="Simakov O."/>
            <person name="Marletaz F."/>
            <person name="Cho S.J."/>
            <person name="Edsinger-Gonzales E."/>
            <person name="Havlak P."/>
            <person name="Hellsten U."/>
            <person name="Kuo D.H."/>
            <person name="Larsson T."/>
            <person name="Lv J."/>
            <person name="Arendt D."/>
            <person name="Savage R."/>
            <person name="Osoegawa K."/>
            <person name="de Jong P."/>
            <person name="Grimwood J."/>
            <person name="Chapman J.A."/>
            <person name="Shapiro H."/>
            <person name="Aerts A."/>
            <person name="Otillar R.P."/>
            <person name="Terry A.Y."/>
            <person name="Boore J.L."/>
            <person name="Grigoriev I.V."/>
            <person name="Lindberg D.R."/>
            <person name="Seaver E.C."/>
            <person name="Weisblat D.A."/>
            <person name="Putnam N.H."/>
            <person name="Rokhsar D.S."/>
        </authorList>
    </citation>
    <scope>NUCLEOTIDE SEQUENCE</scope>
</reference>
<keyword evidence="10 11" id="KW-0407">Ion channel</keyword>
<evidence type="ECO:0000256" key="3">
    <source>
        <dbReference type="ARBA" id="ARBA00022461"/>
    </source>
</evidence>
<keyword evidence="6" id="KW-0915">Sodium</keyword>
<keyword evidence="5 12" id="KW-1133">Transmembrane helix</keyword>
<gene>
    <name evidence="14" type="primary">20201039</name>
    <name evidence="13" type="ORF">HELRODRAFT_165453</name>
</gene>
<organism evidence="14 15">
    <name type="scientific">Helobdella robusta</name>
    <name type="common">Californian leech</name>
    <dbReference type="NCBI Taxonomy" id="6412"/>
    <lineage>
        <taxon>Eukaryota</taxon>
        <taxon>Metazoa</taxon>
        <taxon>Spiralia</taxon>
        <taxon>Lophotrochozoa</taxon>
        <taxon>Annelida</taxon>
        <taxon>Clitellata</taxon>
        <taxon>Hirudinea</taxon>
        <taxon>Rhynchobdellida</taxon>
        <taxon>Glossiphoniidae</taxon>
        <taxon>Helobdella</taxon>
    </lineage>
</organism>
<evidence type="ECO:0000256" key="8">
    <source>
        <dbReference type="ARBA" id="ARBA00023136"/>
    </source>
</evidence>
<keyword evidence="8 12" id="KW-0472">Membrane</keyword>
<dbReference type="OMA" id="ANDNFAY"/>
<keyword evidence="7 11" id="KW-0406">Ion transport</keyword>
<evidence type="ECO:0000256" key="2">
    <source>
        <dbReference type="ARBA" id="ARBA00022448"/>
    </source>
</evidence>
<dbReference type="KEGG" id="hro:HELRODRAFT_165453"/>
<dbReference type="GO" id="GO:0005886">
    <property type="term" value="C:plasma membrane"/>
    <property type="evidence" value="ECO:0000318"/>
    <property type="project" value="GO_Central"/>
</dbReference>
<sequence length="572" mass="66080">MTNPLELKMSQVIKSEIIKYGENSSVRGISKYFKSNDLFLRFLWLVLLVGSTTYMIYSLCILLNDYYTYPVTTEYGEKIGQNILFPDITICNLDPFNAGESEEFSLNEYLIKLKTVKNRFLEIVGNDPPFNESWSMKIVNNAFNEMASVSGYIMNLNKNRPELIDCPNFIVDCKFFGSNWFEMKDACSVDNFTRRWNANYYTCYTLKTGALKKSYSKSIRGLDLLLNVGPVNLMKIPYKSSFTSSQSRGVQVSVHSPGTSPDLKRGFNVAPGTENVVEIIQTERKRLKVPYNKLDCTDEKMLSNSSETYTHDLCTEYCQQDNMKNLCDCNTHLLSVPDKEMDDIPLCGNFTYFLHSQNNESTLDDLIADSVICLCNSFTWTLSDFAETNEKSCVKKCLIPCEETMYQFYLTSVAWPQPSVQLDLFEKYFIKRGCINHQRVKTRFINYFNYYNQFFNSSYVNTSFSNFTQISESLLEIKFLIKQNFPYFQMDKPVYTSDMMVGTVGGMLSLWLGITVASAVEIVELVYLLLKRCWERYLNAKLNGNEEYKNDFNYDQVLKNENSPHNTLSTKL</sequence>
<comment type="subcellular location">
    <subcellularLocation>
        <location evidence="1">Membrane</location>
        <topology evidence="1">Multi-pass membrane protein</topology>
    </subcellularLocation>
</comment>
<evidence type="ECO:0000256" key="1">
    <source>
        <dbReference type="ARBA" id="ARBA00004141"/>
    </source>
</evidence>
<accession>T1EWT9</accession>
<evidence type="ECO:0000256" key="10">
    <source>
        <dbReference type="ARBA" id="ARBA00023303"/>
    </source>
</evidence>
<evidence type="ECO:0000256" key="4">
    <source>
        <dbReference type="ARBA" id="ARBA00022692"/>
    </source>
</evidence>
<reference evidence="15" key="1">
    <citation type="submission" date="2012-12" db="EMBL/GenBank/DDBJ databases">
        <authorList>
            <person name="Hellsten U."/>
            <person name="Grimwood J."/>
            <person name="Chapman J.A."/>
            <person name="Shapiro H."/>
            <person name="Aerts A."/>
            <person name="Otillar R.P."/>
            <person name="Terry A.Y."/>
            <person name="Boore J.L."/>
            <person name="Simakov O."/>
            <person name="Marletaz F."/>
            <person name="Cho S.-J."/>
            <person name="Edsinger-Gonzales E."/>
            <person name="Havlak P."/>
            <person name="Kuo D.-H."/>
            <person name="Larsson T."/>
            <person name="Lv J."/>
            <person name="Arendt D."/>
            <person name="Savage R."/>
            <person name="Osoegawa K."/>
            <person name="de Jong P."/>
            <person name="Lindberg D.R."/>
            <person name="Seaver E.C."/>
            <person name="Weisblat D.A."/>
            <person name="Putnam N.H."/>
            <person name="Grigoriev I.V."/>
            <person name="Rokhsar D.S."/>
        </authorList>
    </citation>
    <scope>NUCLEOTIDE SEQUENCE</scope>
</reference>
<comment type="similarity">
    <text evidence="11">Belongs to the amiloride-sensitive sodium channel (TC 1.A.6) family.</text>
</comment>
<dbReference type="eggNOG" id="KOG4294">
    <property type="taxonomic scope" value="Eukaryota"/>
</dbReference>
<dbReference type="GO" id="GO:0035725">
    <property type="term" value="P:sodium ion transmembrane transport"/>
    <property type="evidence" value="ECO:0000318"/>
    <property type="project" value="GO_Central"/>
</dbReference>
<feature type="transmembrane region" description="Helical" evidence="12">
    <location>
        <begin position="508"/>
        <end position="530"/>
    </location>
</feature>
<dbReference type="PANTHER" id="PTHR11690">
    <property type="entry name" value="AMILORIDE-SENSITIVE SODIUM CHANNEL-RELATED"/>
    <property type="match status" value="1"/>
</dbReference>
<dbReference type="GO" id="GO:0015280">
    <property type="term" value="F:ligand-gated sodium channel activity"/>
    <property type="evidence" value="ECO:0000318"/>
    <property type="project" value="GO_Central"/>
</dbReference>
<dbReference type="CTD" id="20201039"/>
<dbReference type="AlphaFoldDB" id="T1EWT9"/>
<dbReference type="OrthoDB" id="6262926at2759"/>
<evidence type="ECO:0000313" key="13">
    <source>
        <dbReference type="EMBL" id="ESN91421.1"/>
    </source>
</evidence>
<evidence type="ECO:0000256" key="9">
    <source>
        <dbReference type="ARBA" id="ARBA00023201"/>
    </source>
</evidence>
<dbReference type="Proteomes" id="UP000015101">
    <property type="component" value="Unassembled WGS sequence"/>
</dbReference>
<evidence type="ECO:0000256" key="5">
    <source>
        <dbReference type="ARBA" id="ARBA00022989"/>
    </source>
</evidence>
<evidence type="ECO:0000256" key="11">
    <source>
        <dbReference type="RuleBase" id="RU000679"/>
    </source>
</evidence>